<protein>
    <recommendedName>
        <fullName evidence="10">Thiamine pyrimidine synthase</fullName>
    </recommendedName>
</protein>
<dbReference type="EMBL" id="CP118157">
    <property type="protein sequence ID" value="WOF22117.1"/>
    <property type="molecule type" value="Genomic_DNA"/>
</dbReference>
<dbReference type="InterPro" id="IPR015168">
    <property type="entry name" value="SsuA/THI5"/>
</dbReference>
<evidence type="ECO:0000256" key="8">
    <source>
        <dbReference type="ARBA" id="ARBA00022977"/>
    </source>
</evidence>
<organism evidence="14 15">
    <name type="scientific">Microbacterium betulae</name>
    <dbReference type="NCBI Taxonomy" id="2981139"/>
    <lineage>
        <taxon>Bacteria</taxon>
        <taxon>Bacillati</taxon>
        <taxon>Actinomycetota</taxon>
        <taxon>Actinomycetes</taxon>
        <taxon>Micrococcales</taxon>
        <taxon>Microbacteriaceae</taxon>
        <taxon>Microbacterium</taxon>
    </lineage>
</organism>
<keyword evidence="5" id="KW-0808">Transferase</keyword>
<keyword evidence="8" id="KW-0784">Thiamine biosynthesis</keyword>
<comment type="pathway">
    <text evidence="2">Cofactor biosynthesis; thiamine diphosphate biosynthesis.</text>
</comment>
<evidence type="ECO:0000256" key="1">
    <source>
        <dbReference type="ARBA" id="ARBA00003469"/>
    </source>
</evidence>
<evidence type="ECO:0000256" key="3">
    <source>
        <dbReference type="ARBA" id="ARBA00009406"/>
    </source>
</evidence>
<dbReference type="InterPro" id="IPR027939">
    <property type="entry name" value="NMT1/THI5"/>
</dbReference>
<evidence type="ECO:0000313" key="15">
    <source>
        <dbReference type="Proteomes" id="UP001305498"/>
    </source>
</evidence>
<gene>
    <name evidence="14" type="ORF">N8K70_12090</name>
</gene>
<dbReference type="PANTHER" id="PTHR31528">
    <property type="entry name" value="4-AMINO-5-HYDROXYMETHYL-2-METHYLPYRIMIDINE PHOSPHATE SYNTHASE THI11-RELATED"/>
    <property type="match status" value="1"/>
</dbReference>
<dbReference type="Proteomes" id="UP001305498">
    <property type="component" value="Chromosome"/>
</dbReference>
<evidence type="ECO:0000256" key="9">
    <source>
        <dbReference type="ARBA" id="ARBA00023004"/>
    </source>
</evidence>
<comment type="similarity">
    <text evidence="3">Belongs to the NMT1/THI5 family.</text>
</comment>
<keyword evidence="7" id="KW-0663">Pyridoxal phosphate</keyword>
<evidence type="ECO:0000256" key="5">
    <source>
        <dbReference type="ARBA" id="ARBA00022679"/>
    </source>
</evidence>
<comment type="function">
    <text evidence="1">Responsible for the formation of the pyrimidine heterocycle in the thiamine biosynthesis pathway. Catalyzes the formation of hydroxymethylpyrimidine phosphate (HMP-P) from histidine and pyridoxal phosphate (PLP). The protein uses PLP and the active site histidine to form HMP-P, generating an inactive enzyme. The enzyme can only undergo a single turnover, which suggests it is a suicide enzyme.</text>
</comment>
<evidence type="ECO:0000256" key="12">
    <source>
        <dbReference type="SAM" id="SignalP"/>
    </source>
</evidence>
<dbReference type="GO" id="GO:0046872">
    <property type="term" value="F:metal ion binding"/>
    <property type="evidence" value="ECO:0007669"/>
    <property type="project" value="UniProtKB-KW"/>
</dbReference>
<dbReference type="PANTHER" id="PTHR31528:SF1">
    <property type="entry name" value="4-AMINO-5-HYDROXYMETHYL-2-METHYLPYRIMIDINE PHOSPHATE SYNTHASE THI11-RELATED"/>
    <property type="match status" value="1"/>
</dbReference>
<evidence type="ECO:0000256" key="4">
    <source>
        <dbReference type="ARBA" id="ARBA00011738"/>
    </source>
</evidence>
<dbReference type="GO" id="GO:0016740">
    <property type="term" value="F:transferase activity"/>
    <property type="evidence" value="ECO:0007669"/>
    <property type="project" value="UniProtKB-KW"/>
</dbReference>
<proteinExistence type="inferred from homology"/>
<evidence type="ECO:0000256" key="11">
    <source>
        <dbReference type="ARBA" id="ARBA00048179"/>
    </source>
</evidence>
<evidence type="ECO:0000259" key="13">
    <source>
        <dbReference type="Pfam" id="PF09084"/>
    </source>
</evidence>
<keyword evidence="12" id="KW-0732">Signal</keyword>
<keyword evidence="6" id="KW-0479">Metal-binding</keyword>
<evidence type="ECO:0000256" key="7">
    <source>
        <dbReference type="ARBA" id="ARBA00022898"/>
    </source>
</evidence>
<dbReference type="Gene3D" id="3.40.190.10">
    <property type="entry name" value="Periplasmic binding protein-like II"/>
    <property type="match status" value="2"/>
</dbReference>
<comment type="catalytic activity">
    <reaction evidence="11">
        <text>N(6)-(pyridoxal phosphate)-L-lysyl-[4-amino-5-hydroxymethyl-2-methylpyrimidine phosphate synthase] + L-histidyl-[4-amino-5-hydroxymethyl-2-methylpyrimidine phosphate synthase] + 2 Fe(3+) + 4 H2O = L-lysyl-[4-amino-5-hydroxymethyl-2-methylpyrimidine phosphate synthase] + (2S)-2-amino-5-hydroxy-4-oxopentanoyl-[4-amino-5-hydroxymethyl-2-methylpyrimidine phosphate synthase] + 4-amino-2-methyl-5-(phosphooxymethyl)pyrimidine + 3-oxopropanoate + 2 Fe(2+) + 2 H(+)</text>
        <dbReference type="Rhea" id="RHEA:65756"/>
        <dbReference type="Rhea" id="RHEA-COMP:16892"/>
        <dbReference type="Rhea" id="RHEA-COMP:16893"/>
        <dbReference type="Rhea" id="RHEA-COMP:16894"/>
        <dbReference type="Rhea" id="RHEA-COMP:16895"/>
        <dbReference type="ChEBI" id="CHEBI:15377"/>
        <dbReference type="ChEBI" id="CHEBI:15378"/>
        <dbReference type="ChEBI" id="CHEBI:29033"/>
        <dbReference type="ChEBI" id="CHEBI:29034"/>
        <dbReference type="ChEBI" id="CHEBI:29969"/>
        <dbReference type="ChEBI" id="CHEBI:29979"/>
        <dbReference type="ChEBI" id="CHEBI:33190"/>
        <dbReference type="ChEBI" id="CHEBI:58354"/>
        <dbReference type="ChEBI" id="CHEBI:143915"/>
        <dbReference type="ChEBI" id="CHEBI:157692"/>
    </reaction>
    <physiologicalReaction direction="left-to-right" evidence="11">
        <dbReference type="Rhea" id="RHEA:65757"/>
    </physiologicalReaction>
</comment>
<feature type="signal peptide" evidence="12">
    <location>
        <begin position="1"/>
        <end position="30"/>
    </location>
</feature>
<keyword evidence="15" id="KW-1185">Reference proteome</keyword>
<dbReference type="RefSeq" id="WP_317138593.1">
    <property type="nucleotide sequence ID" value="NZ_CP118157.1"/>
</dbReference>
<dbReference type="PROSITE" id="PS51257">
    <property type="entry name" value="PROKAR_LIPOPROTEIN"/>
    <property type="match status" value="1"/>
</dbReference>
<dbReference type="KEGG" id="mbet:N8K70_12090"/>
<name>A0AA97FIG0_9MICO</name>
<accession>A0AA97FIG0</accession>
<comment type="subunit">
    <text evidence="4">Homodimer.</text>
</comment>
<dbReference type="Pfam" id="PF09084">
    <property type="entry name" value="NMT1"/>
    <property type="match status" value="1"/>
</dbReference>
<feature type="domain" description="SsuA/THI5-like" evidence="13">
    <location>
        <begin position="54"/>
        <end position="260"/>
    </location>
</feature>
<evidence type="ECO:0000256" key="10">
    <source>
        <dbReference type="ARBA" id="ARBA00033171"/>
    </source>
</evidence>
<feature type="chain" id="PRO_5041742721" description="Thiamine pyrimidine synthase" evidence="12">
    <location>
        <begin position="31"/>
        <end position="352"/>
    </location>
</feature>
<dbReference type="AlphaFoldDB" id="A0AA97FIG0"/>
<evidence type="ECO:0000256" key="2">
    <source>
        <dbReference type="ARBA" id="ARBA00004948"/>
    </source>
</evidence>
<dbReference type="GO" id="GO:0009228">
    <property type="term" value="P:thiamine biosynthetic process"/>
    <property type="evidence" value="ECO:0007669"/>
    <property type="project" value="UniProtKB-KW"/>
</dbReference>
<keyword evidence="9" id="KW-0408">Iron</keyword>
<sequence>MPHPRGPRAARALGALTLAGALVASLASCASSGTAEEGSADYGDITVQLSWLKNHEFSGYFEADRRGYFEEAGFADVELVAGGIGGVPAATALTSGSAWVGIASPSDVAQANAEGADLRIVATTYQKNPFTLVSADSDPIETPADLVGKTIAVADSSATNWEAFLAANDIDPDDVDRVPYGDAQNDLKLGNIDGFMGYGDGGAPLRATGFGAQEFLLADYGLAYSGEAVVVTAETLANEADEVEAFLTAYARGWKDAFDDVDGTIDLVVDDYGKDQNYAREDIELSWEQQERLILTDESLENGIGTISDDAVQRNIDSLALVGYDVAEEDLFDTSLIADVYAERPELVIGAE</sequence>
<reference evidence="14 15" key="1">
    <citation type="submission" date="2023-02" db="EMBL/GenBank/DDBJ databases">
        <title>Microbacterium betulae sp. nov., isolated from birch wood.</title>
        <authorList>
            <person name="Pasciak M."/>
            <person name="Pawlik K.J."/>
            <person name="Martynowski D."/>
            <person name="Laczmanski L."/>
            <person name="Ciekot J."/>
            <person name="Szponar B."/>
            <person name="Wojcik-Fatla A."/>
            <person name="Mackiewicz B."/>
            <person name="Farian E."/>
            <person name="Cholewa G."/>
            <person name="Cholewa A."/>
            <person name="Dutkiewicz J."/>
        </authorList>
    </citation>
    <scope>NUCLEOTIDE SEQUENCE [LARGE SCALE GENOMIC DNA]</scope>
    <source>
        <strain evidence="14 15">AB</strain>
    </source>
</reference>
<evidence type="ECO:0000256" key="6">
    <source>
        <dbReference type="ARBA" id="ARBA00022723"/>
    </source>
</evidence>
<dbReference type="SUPFAM" id="SSF53850">
    <property type="entry name" value="Periplasmic binding protein-like II"/>
    <property type="match status" value="1"/>
</dbReference>
<evidence type="ECO:0000313" key="14">
    <source>
        <dbReference type="EMBL" id="WOF22117.1"/>
    </source>
</evidence>